<dbReference type="GO" id="GO:0005694">
    <property type="term" value="C:chromosome"/>
    <property type="evidence" value="ECO:0007669"/>
    <property type="project" value="InterPro"/>
</dbReference>
<evidence type="ECO:0000256" key="4">
    <source>
        <dbReference type="ARBA" id="ARBA00023029"/>
    </source>
</evidence>
<dbReference type="Gene3D" id="2.120.10.90">
    <property type="entry name" value="DNA gyrase/topoisomerase IV, subunit A, C-terminal"/>
    <property type="match status" value="1"/>
</dbReference>
<evidence type="ECO:0000259" key="8">
    <source>
        <dbReference type="PROSITE" id="PS52040"/>
    </source>
</evidence>
<proteinExistence type="inferred from homology"/>
<dbReference type="GO" id="GO:0003677">
    <property type="term" value="F:DNA binding"/>
    <property type="evidence" value="ECO:0007669"/>
    <property type="project" value="UniProtKB-KW"/>
</dbReference>
<evidence type="ECO:0000256" key="1">
    <source>
        <dbReference type="ARBA" id="ARBA00000185"/>
    </source>
</evidence>
<dbReference type="GO" id="GO:0005524">
    <property type="term" value="F:ATP binding"/>
    <property type="evidence" value="ECO:0007669"/>
    <property type="project" value="InterPro"/>
</dbReference>
<keyword evidence="7 9" id="KW-0413">Isomerase</keyword>
<dbReference type="EMBL" id="UOEE01000047">
    <property type="protein sequence ID" value="VAV87748.1"/>
    <property type="molecule type" value="Genomic_DNA"/>
</dbReference>
<dbReference type="GO" id="GO:0009330">
    <property type="term" value="C:DNA topoisomerase type II (double strand cut, ATP-hydrolyzing) complex"/>
    <property type="evidence" value="ECO:0007669"/>
    <property type="project" value="TreeGrafter"/>
</dbReference>
<name>A0A3B0RHU1_9ZZZZ</name>
<dbReference type="InterPro" id="IPR002205">
    <property type="entry name" value="Topo_IIA_dom_A"/>
</dbReference>
<protein>
    <recommendedName>
        <fullName evidence="2">DNA topoisomerase (ATP-hydrolyzing)</fullName>
        <ecNumber evidence="2">5.6.2.2</ecNumber>
    </recommendedName>
</protein>
<dbReference type="InterPro" id="IPR050220">
    <property type="entry name" value="Type_II_DNA_Topoisomerases"/>
</dbReference>
<comment type="catalytic activity">
    <reaction evidence="1">
        <text>ATP-dependent breakage, passage and rejoining of double-stranded DNA.</text>
        <dbReference type="EC" id="5.6.2.2"/>
    </reaction>
</comment>
<accession>A0A3B0RHU1</accession>
<dbReference type="SMART" id="SM00434">
    <property type="entry name" value="TOP4c"/>
    <property type="match status" value="1"/>
</dbReference>
<gene>
    <name evidence="9" type="ORF">MNBD_ALPHA06-711</name>
</gene>
<sequence length="749" mass="82907">MSEKDILNQNIIEESLDDALGERYLAYALSTITQRALPDLRDGLKPVHRRILYAMRELKLRPETGFKKCARVVGDVIGRFHPHGDQAVYDALVRLAQTFAQRYPLVDGQGNFGNIDGDGAAAMRYTEARLTKAAELLLNGIDQDTVDFRQTFSGDDDEPVVLPAGFPNLLANGTSGIAVGMATSIPPHNASELIDACLHLIKYPNASISTLMKYVKGPDFPTGGVLVEDADKMVEHYTTGRGGFRLRAKWELEELSRGQWQIVVSEIPYSIQKSKLIEKLAQLIETKKLPLLGDVRDESAEDVRVVLEPKSKLVDPKLFMESLFRLSDLEVRISLNLNVLDANHRPAVRSLREALQGWLDHKQVVLQRGSNWRLRKIANRLDVLAGYLVAFLNLDEVIRIIREEDDPKASLIRSFTLNDVQAEAILNMRLRSLRKLEEMEIRTENTALLEEQTALKALLQSDEAQWAKIVTDLREVKKTLAKACQGDARRTVFASAPTTTTEEVLEALVIKEPITVVLSEKGWIRALKGKNVEISGVKFKDGDRAAFAVSADTTDKLVLFASNGKFYTIGCDKLPGGRGQGEPIRLLIDLDDSHTPIAMFLADMQRKLLVASAAGYGFVVAEKDVIALTRGGKQVLNVSGSNEASVCVPVTGDHVAVVGENRKVLIYPLEELNEMSRGKGIRLQAYKDGGLSDALVFAADEGLVWTTLSGRRTEYQDWKLWLGKRAQAGRIAQRGFPGSTRFSPPMGSV</sequence>
<evidence type="ECO:0000256" key="7">
    <source>
        <dbReference type="ARBA" id="ARBA00023235"/>
    </source>
</evidence>
<dbReference type="InterPro" id="IPR006691">
    <property type="entry name" value="GyrA/parC_rep"/>
</dbReference>
<dbReference type="PANTHER" id="PTHR43493:SF1">
    <property type="entry name" value="DNA TOPOISOMERASE 4 SUBUNIT A"/>
    <property type="match status" value="1"/>
</dbReference>
<dbReference type="AlphaFoldDB" id="A0A3B0RHU1"/>
<dbReference type="NCBIfam" id="NF004044">
    <property type="entry name" value="PRK05561.1"/>
    <property type="match status" value="1"/>
</dbReference>
<evidence type="ECO:0000256" key="5">
    <source>
        <dbReference type="ARBA" id="ARBA00023125"/>
    </source>
</evidence>
<dbReference type="GO" id="GO:0005737">
    <property type="term" value="C:cytoplasm"/>
    <property type="evidence" value="ECO:0007669"/>
    <property type="project" value="TreeGrafter"/>
</dbReference>
<dbReference type="Gene3D" id="3.90.199.10">
    <property type="entry name" value="Topoisomerase II, domain 5"/>
    <property type="match status" value="1"/>
</dbReference>
<dbReference type="CDD" id="cd00187">
    <property type="entry name" value="TOP4c"/>
    <property type="match status" value="1"/>
</dbReference>
<dbReference type="GO" id="GO:0006265">
    <property type="term" value="P:DNA topological change"/>
    <property type="evidence" value="ECO:0007669"/>
    <property type="project" value="InterPro"/>
</dbReference>
<keyword evidence="6" id="KW-0472">Membrane</keyword>
<evidence type="ECO:0000256" key="3">
    <source>
        <dbReference type="ARBA" id="ARBA00022475"/>
    </source>
</evidence>
<dbReference type="PROSITE" id="PS52040">
    <property type="entry name" value="TOPO_IIA"/>
    <property type="match status" value="1"/>
</dbReference>
<dbReference type="SUPFAM" id="SSF56719">
    <property type="entry name" value="Type II DNA topoisomerase"/>
    <property type="match status" value="1"/>
</dbReference>
<reference evidence="9" key="1">
    <citation type="submission" date="2018-06" db="EMBL/GenBank/DDBJ databases">
        <authorList>
            <person name="Zhirakovskaya E."/>
        </authorList>
    </citation>
    <scope>NUCLEOTIDE SEQUENCE</scope>
</reference>
<dbReference type="InterPro" id="IPR035516">
    <property type="entry name" value="Gyrase/topoIV_suA_C"/>
</dbReference>
<evidence type="ECO:0000256" key="6">
    <source>
        <dbReference type="ARBA" id="ARBA00023136"/>
    </source>
</evidence>
<dbReference type="Pfam" id="PF00521">
    <property type="entry name" value="DNA_topoisoIV"/>
    <property type="match status" value="1"/>
</dbReference>
<dbReference type="InterPro" id="IPR005742">
    <property type="entry name" value="TopoIV_A_Gneg"/>
</dbReference>
<evidence type="ECO:0000256" key="2">
    <source>
        <dbReference type="ARBA" id="ARBA00012895"/>
    </source>
</evidence>
<dbReference type="Gene3D" id="1.10.268.10">
    <property type="entry name" value="Topoisomerase, domain 3"/>
    <property type="match status" value="1"/>
</dbReference>
<dbReference type="PANTHER" id="PTHR43493">
    <property type="entry name" value="DNA GYRASE/TOPOISOMERASE SUBUNIT A"/>
    <property type="match status" value="1"/>
</dbReference>
<keyword evidence="3" id="KW-1003">Cell membrane</keyword>
<dbReference type="HAMAP" id="MF_00936">
    <property type="entry name" value="ParC_type1"/>
    <property type="match status" value="1"/>
</dbReference>
<dbReference type="EC" id="5.6.2.2" evidence="2"/>
<dbReference type="InterPro" id="IPR013758">
    <property type="entry name" value="Topo_IIA_A/C_ab"/>
</dbReference>
<dbReference type="GO" id="GO:0003918">
    <property type="term" value="F:DNA topoisomerase type II (double strand cut, ATP-hydrolyzing) activity"/>
    <property type="evidence" value="ECO:0007669"/>
    <property type="project" value="UniProtKB-EC"/>
</dbReference>
<keyword evidence="5" id="KW-0238">DNA-binding</keyword>
<keyword evidence="4" id="KW-0799">Topoisomerase</keyword>
<evidence type="ECO:0000313" key="9">
    <source>
        <dbReference type="EMBL" id="VAV87748.1"/>
    </source>
</evidence>
<dbReference type="SUPFAM" id="SSF101904">
    <property type="entry name" value="GyrA/ParC C-terminal domain-like"/>
    <property type="match status" value="1"/>
</dbReference>
<feature type="domain" description="Topo IIA-type catalytic" evidence="8">
    <location>
        <begin position="37"/>
        <end position="505"/>
    </location>
</feature>
<organism evidence="9">
    <name type="scientific">hydrothermal vent metagenome</name>
    <dbReference type="NCBI Taxonomy" id="652676"/>
    <lineage>
        <taxon>unclassified sequences</taxon>
        <taxon>metagenomes</taxon>
        <taxon>ecological metagenomes</taxon>
    </lineage>
</organism>
<dbReference type="Pfam" id="PF03989">
    <property type="entry name" value="DNA_gyraseA_C"/>
    <property type="match status" value="2"/>
</dbReference>
<dbReference type="NCBIfam" id="TIGR01062">
    <property type="entry name" value="parC_Gneg"/>
    <property type="match status" value="1"/>
</dbReference>
<dbReference type="InterPro" id="IPR013760">
    <property type="entry name" value="Topo_IIA-like_dom_sf"/>
</dbReference>
<dbReference type="Gene3D" id="3.30.1360.40">
    <property type="match status" value="1"/>
</dbReference>
<dbReference type="FunFam" id="1.10.268.10:FF:000001">
    <property type="entry name" value="DNA gyrase subunit A"/>
    <property type="match status" value="1"/>
</dbReference>
<dbReference type="InterPro" id="IPR013757">
    <property type="entry name" value="Topo_IIA_A_a_sf"/>
</dbReference>